<evidence type="ECO:0000313" key="4">
    <source>
        <dbReference type="Proteomes" id="UP000006039"/>
    </source>
</evidence>
<evidence type="ECO:0000313" key="3">
    <source>
        <dbReference type="EnsemblFungi" id="EJT69082"/>
    </source>
</evidence>
<sequence length="107" mass="11336">MASENSQPLSVAVTKPNNPYFNPNDGVLDPTKEFCLPFNPSQLRPAKHPRAPGGQGVKNYGATKKPRLAPDPKDDGTNDDIDEISSISSDGSESTVDANVSCLPPNS</sequence>
<reference evidence="4" key="1">
    <citation type="submission" date="2010-07" db="EMBL/GenBank/DDBJ databases">
        <title>The genome sequence of Gaeumannomyces graminis var. tritici strain R3-111a-1.</title>
        <authorList>
            <consortium name="The Broad Institute Genome Sequencing Platform"/>
            <person name="Ma L.-J."/>
            <person name="Dead R."/>
            <person name="Young S."/>
            <person name="Zeng Q."/>
            <person name="Koehrsen M."/>
            <person name="Alvarado L."/>
            <person name="Berlin A."/>
            <person name="Chapman S.B."/>
            <person name="Chen Z."/>
            <person name="Freedman E."/>
            <person name="Gellesch M."/>
            <person name="Goldberg J."/>
            <person name="Griggs A."/>
            <person name="Gujja S."/>
            <person name="Heilman E.R."/>
            <person name="Heiman D."/>
            <person name="Hepburn T."/>
            <person name="Howarth C."/>
            <person name="Jen D."/>
            <person name="Larson L."/>
            <person name="Mehta T."/>
            <person name="Neiman D."/>
            <person name="Pearson M."/>
            <person name="Roberts A."/>
            <person name="Saif S."/>
            <person name="Shea T."/>
            <person name="Shenoy N."/>
            <person name="Sisk P."/>
            <person name="Stolte C."/>
            <person name="Sykes S."/>
            <person name="Walk T."/>
            <person name="White J."/>
            <person name="Yandava C."/>
            <person name="Haas B."/>
            <person name="Nusbaum C."/>
            <person name="Birren B."/>
        </authorList>
    </citation>
    <scope>NUCLEOTIDE SEQUENCE [LARGE SCALE GENOMIC DNA]</scope>
    <source>
        <strain evidence="4">R3-111a-1</strain>
    </source>
</reference>
<dbReference type="RefSeq" id="XP_009229520.1">
    <property type="nucleotide sequence ID" value="XM_009231256.1"/>
</dbReference>
<dbReference type="EnsemblFungi" id="EJT69082">
    <property type="protein sequence ID" value="EJT69082"/>
    <property type="gene ID" value="GGTG_13350"/>
</dbReference>
<evidence type="ECO:0000313" key="2">
    <source>
        <dbReference type="EMBL" id="EJT69082.1"/>
    </source>
</evidence>
<dbReference type="VEuPathDB" id="FungiDB:GGTG_13350"/>
<dbReference type="HOGENOM" id="CLU_2210210_0_0_1"/>
<feature type="compositionally biased region" description="Polar residues" evidence="1">
    <location>
        <begin position="1"/>
        <end position="21"/>
    </location>
</feature>
<feature type="region of interest" description="Disordered" evidence="1">
    <location>
        <begin position="1"/>
        <end position="107"/>
    </location>
</feature>
<reference evidence="3" key="5">
    <citation type="submission" date="2018-04" db="UniProtKB">
        <authorList>
            <consortium name="EnsemblFungi"/>
        </authorList>
    </citation>
    <scope>IDENTIFICATION</scope>
    <source>
        <strain evidence="3">R3-111a-1</strain>
    </source>
</reference>
<dbReference type="AlphaFoldDB" id="J3PIM1"/>
<reference evidence="2" key="3">
    <citation type="submission" date="2010-09" db="EMBL/GenBank/DDBJ databases">
        <title>Annotation of Gaeumannomyces graminis var. tritici R3-111a-1.</title>
        <authorList>
            <consortium name="The Broad Institute Genome Sequencing Platform"/>
            <person name="Ma L.-J."/>
            <person name="Dead R."/>
            <person name="Young S.K."/>
            <person name="Zeng Q."/>
            <person name="Gargeya S."/>
            <person name="Fitzgerald M."/>
            <person name="Haas B."/>
            <person name="Abouelleil A."/>
            <person name="Alvarado L."/>
            <person name="Arachchi H.M."/>
            <person name="Berlin A."/>
            <person name="Brown A."/>
            <person name="Chapman S.B."/>
            <person name="Chen Z."/>
            <person name="Dunbar C."/>
            <person name="Freedman E."/>
            <person name="Gearin G."/>
            <person name="Gellesch M."/>
            <person name="Goldberg J."/>
            <person name="Griggs A."/>
            <person name="Gujja S."/>
            <person name="Heiman D."/>
            <person name="Howarth C."/>
            <person name="Larson L."/>
            <person name="Lui A."/>
            <person name="MacDonald P.J.P."/>
            <person name="Mehta T."/>
            <person name="Montmayeur A."/>
            <person name="Murphy C."/>
            <person name="Neiman D."/>
            <person name="Pearson M."/>
            <person name="Priest M."/>
            <person name="Roberts A."/>
            <person name="Saif S."/>
            <person name="Shea T."/>
            <person name="Shenoy N."/>
            <person name="Sisk P."/>
            <person name="Stolte C."/>
            <person name="Sykes S."/>
            <person name="Yandava C."/>
            <person name="Wortman J."/>
            <person name="Nusbaum C."/>
            <person name="Birren B."/>
        </authorList>
    </citation>
    <scope>NUCLEOTIDE SEQUENCE</scope>
    <source>
        <strain evidence="2">R3-111a-1</strain>
    </source>
</reference>
<accession>J3PIM1</accession>
<feature type="compositionally biased region" description="Low complexity" evidence="1">
    <location>
        <begin position="84"/>
        <end position="94"/>
    </location>
</feature>
<dbReference type="GeneID" id="20353808"/>
<reference evidence="3" key="4">
    <citation type="journal article" date="2015" name="G3 (Bethesda)">
        <title>Genome sequences of three phytopathogenic species of the Magnaporthaceae family of fungi.</title>
        <authorList>
            <person name="Okagaki L.H."/>
            <person name="Nunes C.C."/>
            <person name="Sailsbery J."/>
            <person name="Clay B."/>
            <person name="Brown D."/>
            <person name="John T."/>
            <person name="Oh Y."/>
            <person name="Young N."/>
            <person name="Fitzgerald M."/>
            <person name="Haas B.J."/>
            <person name="Zeng Q."/>
            <person name="Young S."/>
            <person name="Adiconis X."/>
            <person name="Fan L."/>
            <person name="Levin J.Z."/>
            <person name="Mitchell T.K."/>
            <person name="Okubara P.A."/>
            <person name="Farman M.L."/>
            <person name="Kohn L.M."/>
            <person name="Birren B."/>
            <person name="Ma L.-J."/>
            <person name="Dean R.A."/>
        </authorList>
    </citation>
    <scope>NUCLEOTIDE SEQUENCE</scope>
    <source>
        <strain evidence="3">R3-111a-1</strain>
    </source>
</reference>
<proteinExistence type="predicted"/>
<reference evidence="2" key="2">
    <citation type="submission" date="2010-07" db="EMBL/GenBank/DDBJ databases">
        <authorList>
            <consortium name="The Broad Institute Genome Sequencing Platform"/>
            <consortium name="Broad Institute Genome Sequencing Center for Infectious Disease"/>
            <person name="Ma L.-J."/>
            <person name="Dead R."/>
            <person name="Young S."/>
            <person name="Zeng Q."/>
            <person name="Koehrsen M."/>
            <person name="Alvarado L."/>
            <person name="Berlin A."/>
            <person name="Chapman S.B."/>
            <person name="Chen Z."/>
            <person name="Freedman E."/>
            <person name="Gellesch M."/>
            <person name="Goldberg J."/>
            <person name="Griggs A."/>
            <person name="Gujja S."/>
            <person name="Heilman E.R."/>
            <person name="Heiman D."/>
            <person name="Hepburn T."/>
            <person name="Howarth C."/>
            <person name="Jen D."/>
            <person name="Larson L."/>
            <person name="Mehta T."/>
            <person name="Neiman D."/>
            <person name="Pearson M."/>
            <person name="Roberts A."/>
            <person name="Saif S."/>
            <person name="Shea T."/>
            <person name="Shenoy N."/>
            <person name="Sisk P."/>
            <person name="Stolte C."/>
            <person name="Sykes S."/>
            <person name="Walk T."/>
            <person name="White J."/>
            <person name="Yandava C."/>
            <person name="Haas B."/>
            <person name="Nusbaum C."/>
            <person name="Birren B."/>
        </authorList>
    </citation>
    <scope>NUCLEOTIDE SEQUENCE</scope>
    <source>
        <strain evidence="2">R3-111a-1</strain>
    </source>
</reference>
<name>J3PIM1_GAET3</name>
<evidence type="ECO:0000256" key="1">
    <source>
        <dbReference type="SAM" id="MobiDB-lite"/>
    </source>
</evidence>
<dbReference type="EMBL" id="GL385406">
    <property type="protein sequence ID" value="EJT69082.1"/>
    <property type="molecule type" value="Genomic_DNA"/>
</dbReference>
<organism evidence="2">
    <name type="scientific">Gaeumannomyces tritici (strain R3-111a-1)</name>
    <name type="common">Wheat and barley take-all root rot fungus</name>
    <name type="synonym">Gaeumannomyces graminis var. tritici</name>
    <dbReference type="NCBI Taxonomy" id="644352"/>
    <lineage>
        <taxon>Eukaryota</taxon>
        <taxon>Fungi</taxon>
        <taxon>Dikarya</taxon>
        <taxon>Ascomycota</taxon>
        <taxon>Pezizomycotina</taxon>
        <taxon>Sordariomycetes</taxon>
        <taxon>Sordariomycetidae</taxon>
        <taxon>Magnaporthales</taxon>
        <taxon>Magnaporthaceae</taxon>
        <taxon>Gaeumannomyces</taxon>
    </lineage>
</organism>
<dbReference type="Proteomes" id="UP000006039">
    <property type="component" value="Unassembled WGS sequence"/>
</dbReference>
<protein>
    <submittedName>
        <fullName evidence="2 3">Uncharacterized protein</fullName>
    </submittedName>
</protein>
<keyword evidence="4" id="KW-1185">Reference proteome</keyword>
<gene>
    <name evidence="3" type="primary">20353808</name>
    <name evidence="2" type="ORF">GGTG_13350</name>
</gene>